<feature type="domain" description="TonB-dependent receptor-like beta-barrel" evidence="10">
    <location>
        <begin position="462"/>
        <end position="993"/>
    </location>
</feature>
<keyword evidence="7 8" id="KW-0998">Cell outer membrane</keyword>
<dbReference type="PROSITE" id="PS52016">
    <property type="entry name" value="TONB_DEPENDENT_REC_3"/>
    <property type="match status" value="1"/>
</dbReference>
<accession>A0A366KPR6</accession>
<evidence type="ECO:0000256" key="3">
    <source>
        <dbReference type="ARBA" id="ARBA00022452"/>
    </source>
</evidence>
<evidence type="ECO:0000256" key="4">
    <source>
        <dbReference type="ARBA" id="ARBA00022692"/>
    </source>
</evidence>
<keyword evidence="3 8" id="KW-1134">Transmembrane beta strand</keyword>
<dbReference type="EMBL" id="QNQU01000020">
    <property type="protein sequence ID" value="RBQ03651.1"/>
    <property type="molecule type" value="Genomic_DNA"/>
</dbReference>
<evidence type="ECO:0000256" key="5">
    <source>
        <dbReference type="ARBA" id="ARBA00023077"/>
    </source>
</evidence>
<dbReference type="SUPFAM" id="SSF49464">
    <property type="entry name" value="Carboxypeptidase regulatory domain-like"/>
    <property type="match status" value="1"/>
</dbReference>
<dbReference type="Gene3D" id="2.40.170.20">
    <property type="entry name" value="TonB-dependent receptor, beta-barrel domain"/>
    <property type="match status" value="1"/>
</dbReference>
<dbReference type="Pfam" id="PF07715">
    <property type="entry name" value="Plug"/>
    <property type="match status" value="1"/>
</dbReference>
<organism evidence="12 13">
    <name type="scientific">Pedobacter miscanthi</name>
    <dbReference type="NCBI Taxonomy" id="2259170"/>
    <lineage>
        <taxon>Bacteria</taxon>
        <taxon>Pseudomonadati</taxon>
        <taxon>Bacteroidota</taxon>
        <taxon>Sphingobacteriia</taxon>
        <taxon>Sphingobacteriales</taxon>
        <taxon>Sphingobacteriaceae</taxon>
        <taxon>Pedobacter</taxon>
    </lineage>
</organism>
<dbReference type="SUPFAM" id="SSF56935">
    <property type="entry name" value="Porins"/>
    <property type="match status" value="1"/>
</dbReference>
<keyword evidence="4 8" id="KW-0812">Transmembrane</keyword>
<dbReference type="Pfam" id="PF13715">
    <property type="entry name" value="CarbopepD_reg_2"/>
    <property type="match status" value="1"/>
</dbReference>
<dbReference type="Proteomes" id="UP000252081">
    <property type="component" value="Unassembled WGS sequence"/>
</dbReference>
<comment type="caution">
    <text evidence="12">The sequence shown here is derived from an EMBL/GenBank/DDBJ whole genome shotgun (WGS) entry which is preliminary data.</text>
</comment>
<dbReference type="AlphaFoldDB" id="A0A366KPR6"/>
<comment type="subcellular location">
    <subcellularLocation>
        <location evidence="1 8">Cell outer membrane</location>
        <topology evidence="1 8">Multi-pass membrane protein</topology>
    </subcellularLocation>
</comment>
<dbReference type="OrthoDB" id="9768177at2"/>
<sequence length="1036" mass="113179">MEIFLHKKKPFLLASLILLLTVLAVPLKIFAQVEPPPLINSKLTGTVIDSLTKQPLPGVVVRIKGVTHVVSTDGDGKFVFITGQKLPYTLILSSVGYETKEIVVGTSPVTIRLKEVNSQLNDVVVVGYGTQTRKSLTGSVSTIAVDEVRAKPTATFAEQLQGKAPGLQVSTSTGVPGDGMFIRIRGTTSINASNDPLYVIDGVYVNSGSLQRITTQGQANNPLSDISPDDIESVTVLKDADATAIYGARAANGVILITTKRGKYNTAPKVSLSAYVGVAKAPKLWDLVTGPQHAELINEFYRNSYAEALATAAARGTAPDTTYKHQPFRALTDIPRANPAPRGLPQDQNTYDRLNKAFRTGLLQNYDVSVSGGNDKTTYYIGGGLNKQEATLKTNDFRRGSFKLNLDQKINDYVKIGTSNILTQTYRTNARVGDGPQGGILQSALHTPTYLPEFNADGTPGKWAGFDNLDVLLNNTNMNSTSNRLISNLYGEVNITKDLTFKTSWSVDYNQYNEFQYWNSLTNLGIANKNLGTSSVSNNTIWTNEQTLNYNHVAGKHTFGALIGNSLQGSVSNQTLAQGTNFPNDSFQQIASAANTTSSASESKYTLSSFFARLNYNYGGKYYAVFSIRADGSSRFGANHQWGYFPSAGLAWRVKQENFLKDVAVISDFKLRGSIGVTGNQNGINDFASRGLWGAGANYQNNPGTVPSQLANPDLKWESTRQANIGFDLSFFKDRLTLSGDVYDKYTSNLLLNLPLASSKGFSSILTNAGEMSNKGLELNISSVNLDGAFKWSTNFNISRNINKIEKLPTPVVAAYAAERMVQGLSMYTFYVYNQLYVDPQTGNAVYEDADKNGVINSNDIVPVGNALPKFNGGLTNNLSYKGFDLSVFFNFVYGNKVYNNNNYFLEGGGTRDANRAMDVYQLDRWQKPGDITNMPRLTAYGQNYTLSPTSRNIEDGSFLRLSNVTLGYNLPKDFIKKARINSVRIYASGSNLWLWTKYKGPDPEINVSSSATVLGYDLGTPPVPRTFQIGANITF</sequence>
<dbReference type="InterPro" id="IPR036942">
    <property type="entry name" value="Beta-barrel_TonB_sf"/>
</dbReference>
<evidence type="ECO:0000256" key="9">
    <source>
        <dbReference type="RuleBase" id="RU003357"/>
    </source>
</evidence>
<dbReference type="NCBIfam" id="TIGR04056">
    <property type="entry name" value="OMP_RagA_SusC"/>
    <property type="match status" value="1"/>
</dbReference>
<evidence type="ECO:0000313" key="13">
    <source>
        <dbReference type="Proteomes" id="UP000252081"/>
    </source>
</evidence>
<dbReference type="NCBIfam" id="TIGR04057">
    <property type="entry name" value="SusC_RagA_signa"/>
    <property type="match status" value="1"/>
</dbReference>
<keyword evidence="2 8" id="KW-0813">Transport</keyword>
<gene>
    <name evidence="12" type="ORF">DRW42_20755</name>
</gene>
<evidence type="ECO:0000259" key="11">
    <source>
        <dbReference type="Pfam" id="PF07715"/>
    </source>
</evidence>
<keyword evidence="5 9" id="KW-0798">TonB box</keyword>
<dbReference type="InterPro" id="IPR023997">
    <property type="entry name" value="TonB-dep_OMP_SusC/RagA_CS"/>
</dbReference>
<keyword evidence="6 8" id="KW-0472">Membrane</keyword>
<dbReference type="InterPro" id="IPR018247">
    <property type="entry name" value="EF_Hand_1_Ca_BS"/>
</dbReference>
<dbReference type="PROSITE" id="PS00018">
    <property type="entry name" value="EF_HAND_1"/>
    <property type="match status" value="1"/>
</dbReference>
<name>A0A366KPR6_9SPHI</name>
<dbReference type="InterPro" id="IPR023996">
    <property type="entry name" value="TonB-dep_OMP_SusC/RagA"/>
</dbReference>
<evidence type="ECO:0000256" key="2">
    <source>
        <dbReference type="ARBA" id="ARBA00022448"/>
    </source>
</evidence>
<protein>
    <submittedName>
        <fullName evidence="12">TonB-dependent receptor</fullName>
    </submittedName>
</protein>
<comment type="similarity">
    <text evidence="8 9">Belongs to the TonB-dependent receptor family.</text>
</comment>
<dbReference type="FunFam" id="2.170.130.10:FF:000008">
    <property type="entry name" value="SusC/RagA family TonB-linked outer membrane protein"/>
    <property type="match status" value="1"/>
</dbReference>
<proteinExistence type="inferred from homology"/>
<evidence type="ECO:0000259" key="10">
    <source>
        <dbReference type="Pfam" id="PF00593"/>
    </source>
</evidence>
<evidence type="ECO:0000256" key="1">
    <source>
        <dbReference type="ARBA" id="ARBA00004571"/>
    </source>
</evidence>
<dbReference type="Gene3D" id="2.60.40.1120">
    <property type="entry name" value="Carboxypeptidase-like, regulatory domain"/>
    <property type="match status" value="1"/>
</dbReference>
<keyword evidence="12" id="KW-0675">Receptor</keyword>
<dbReference type="InterPro" id="IPR037066">
    <property type="entry name" value="Plug_dom_sf"/>
</dbReference>
<dbReference type="Pfam" id="PF00593">
    <property type="entry name" value="TonB_dep_Rec_b-barrel"/>
    <property type="match status" value="1"/>
</dbReference>
<evidence type="ECO:0000256" key="7">
    <source>
        <dbReference type="ARBA" id="ARBA00023237"/>
    </source>
</evidence>
<evidence type="ECO:0000313" key="12">
    <source>
        <dbReference type="EMBL" id="RBQ03651.1"/>
    </source>
</evidence>
<reference evidence="12 13" key="1">
    <citation type="submission" date="2018-07" db="EMBL/GenBank/DDBJ databases">
        <title>A draft genome of a endophytic bacteria, a new species of Pedobacter.</title>
        <authorList>
            <person name="Zhang Z.D."/>
            <person name="Chen Z.J."/>
        </authorList>
    </citation>
    <scope>NUCLEOTIDE SEQUENCE [LARGE SCALE GENOMIC DNA]</scope>
    <source>
        <strain evidence="12 13">RS10</strain>
    </source>
</reference>
<keyword evidence="13" id="KW-1185">Reference proteome</keyword>
<dbReference type="Gene3D" id="2.170.130.10">
    <property type="entry name" value="TonB-dependent receptor, plug domain"/>
    <property type="match status" value="1"/>
</dbReference>
<dbReference type="RefSeq" id="WP_113950750.1">
    <property type="nucleotide sequence ID" value="NZ_QNQU01000020.1"/>
</dbReference>
<dbReference type="InterPro" id="IPR008969">
    <property type="entry name" value="CarboxyPept-like_regulatory"/>
</dbReference>
<dbReference type="InterPro" id="IPR039426">
    <property type="entry name" value="TonB-dep_rcpt-like"/>
</dbReference>
<evidence type="ECO:0000256" key="6">
    <source>
        <dbReference type="ARBA" id="ARBA00023136"/>
    </source>
</evidence>
<feature type="domain" description="TonB-dependent receptor plug" evidence="11">
    <location>
        <begin position="134"/>
        <end position="254"/>
    </location>
</feature>
<dbReference type="GO" id="GO:0009279">
    <property type="term" value="C:cell outer membrane"/>
    <property type="evidence" value="ECO:0007669"/>
    <property type="project" value="UniProtKB-SubCell"/>
</dbReference>
<dbReference type="InterPro" id="IPR012910">
    <property type="entry name" value="Plug_dom"/>
</dbReference>
<dbReference type="InterPro" id="IPR000531">
    <property type="entry name" value="Beta-barrel_TonB"/>
</dbReference>
<evidence type="ECO:0000256" key="8">
    <source>
        <dbReference type="PROSITE-ProRule" id="PRU01360"/>
    </source>
</evidence>